<comment type="caution">
    <text evidence="3">The sequence shown here is derived from an EMBL/GenBank/DDBJ whole genome shotgun (WGS) entry which is preliminary data.</text>
</comment>
<protein>
    <submittedName>
        <fullName evidence="3">Uncharacterized protein</fullName>
    </submittedName>
</protein>
<dbReference type="EMBL" id="CAXAMN010004758">
    <property type="protein sequence ID" value="CAK9010847.1"/>
    <property type="molecule type" value="Genomic_DNA"/>
</dbReference>
<keyword evidence="2" id="KW-0732">Signal</keyword>
<accession>A0ABP0J909</accession>
<organism evidence="3 4">
    <name type="scientific">Durusdinium trenchii</name>
    <dbReference type="NCBI Taxonomy" id="1381693"/>
    <lineage>
        <taxon>Eukaryota</taxon>
        <taxon>Sar</taxon>
        <taxon>Alveolata</taxon>
        <taxon>Dinophyceae</taxon>
        <taxon>Suessiales</taxon>
        <taxon>Symbiodiniaceae</taxon>
        <taxon>Durusdinium</taxon>
    </lineage>
</organism>
<feature type="signal peptide" evidence="2">
    <location>
        <begin position="1"/>
        <end position="37"/>
    </location>
</feature>
<keyword evidence="1" id="KW-0472">Membrane</keyword>
<feature type="transmembrane region" description="Helical" evidence="1">
    <location>
        <begin position="46"/>
        <end position="68"/>
    </location>
</feature>
<keyword evidence="1" id="KW-1133">Transmembrane helix</keyword>
<feature type="chain" id="PRO_5046970176" evidence="2">
    <location>
        <begin position="38"/>
        <end position="150"/>
    </location>
</feature>
<keyword evidence="4" id="KW-1185">Reference proteome</keyword>
<evidence type="ECO:0000313" key="3">
    <source>
        <dbReference type="EMBL" id="CAK9010847.1"/>
    </source>
</evidence>
<sequence length="150" mass="16409">MCRVACVVYLMGKLRSIFRPFLWALFLVMVLTPAVSSVESVLLCCGHALCRCIGACCSAVVFTLRCLLCMSRRSRQTERQGGGGVQETVWSTDTMGGAVHARPATTLPEDWRGLIAEARRTGEPKVLAPASGCCSTGWPSPLWWLLWCVL</sequence>
<evidence type="ECO:0000256" key="2">
    <source>
        <dbReference type="SAM" id="SignalP"/>
    </source>
</evidence>
<proteinExistence type="predicted"/>
<gene>
    <name evidence="3" type="ORF">CCMP2556_LOCUS10233</name>
</gene>
<keyword evidence="1" id="KW-0812">Transmembrane</keyword>
<name>A0ABP0J909_9DINO</name>
<dbReference type="Proteomes" id="UP001642484">
    <property type="component" value="Unassembled WGS sequence"/>
</dbReference>
<reference evidence="3 4" key="1">
    <citation type="submission" date="2024-02" db="EMBL/GenBank/DDBJ databases">
        <authorList>
            <person name="Chen Y."/>
            <person name="Shah S."/>
            <person name="Dougan E. K."/>
            <person name="Thang M."/>
            <person name="Chan C."/>
        </authorList>
    </citation>
    <scope>NUCLEOTIDE SEQUENCE [LARGE SCALE GENOMIC DNA]</scope>
</reference>
<evidence type="ECO:0000256" key="1">
    <source>
        <dbReference type="SAM" id="Phobius"/>
    </source>
</evidence>
<evidence type="ECO:0000313" key="4">
    <source>
        <dbReference type="Proteomes" id="UP001642484"/>
    </source>
</evidence>